<protein>
    <recommendedName>
        <fullName evidence="5">Transmembrane protein</fullName>
    </recommendedName>
</protein>
<evidence type="ECO:0000256" key="1">
    <source>
        <dbReference type="SAM" id="MobiDB-lite"/>
    </source>
</evidence>
<feature type="transmembrane region" description="Helical" evidence="2">
    <location>
        <begin position="233"/>
        <end position="251"/>
    </location>
</feature>
<comment type="caution">
    <text evidence="3">The sequence shown here is derived from an EMBL/GenBank/DDBJ whole genome shotgun (WGS) entry which is preliminary data.</text>
</comment>
<dbReference type="HOGENOM" id="CLU_061855_0_0_1"/>
<organism evidence="3 4">
    <name type="scientific">Thanatephorus cucumeris (strain AG1-IA)</name>
    <name type="common">Rice sheath blight fungus</name>
    <name type="synonym">Rhizoctonia solani</name>
    <dbReference type="NCBI Taxonomy" id="983506"/>
    <lineage>
        <taxon>Eukaryota</taxon>
        <taxon>Fungi</taxon>
        <taxon>Dikarya</taxon>
        <taxon>Basidiomycota</taxon>
        <taxon>Agaricomycotina</taxon>
        <taxon>Agaricomycetes</taxon>
        <taxon>Cantharellales</taxon>
        <taxon>Ceratobasidiaceae</taxon>
        <taxon>Rhizoctonia</taxon>
        <taxon>Rhizoctonia solani AG-1</taxon>
    </lineage>
</organism>
<keyword evidence="2" id="KW-1133">Transmembrane helix</keyword>
<keyword evidence="4" id="KW-1185">Reference proteome</keyword>
<keyword evidence="2" id="KW-0812">Transmembrane</keyword>
<feature type="transmembrane region" description="Helical" evidence="2">
    <location>
        <begin position="257"/>
        <end position="277"/>
    </location>
</feature>
<feature type="transmembrane region" description="Helical" evidence="2">
    <location>
        <begin position="190"/>
        <end position="212"/>
    </location>
</feature>
<name>L8WV90_THACA</name>
<feature type="region of interest" description="Disordered" evidence="1">
    <location>
        <begin position="72"/>
        <end position="93"/>
    </location>
</feature>
<evidence type="ECO:0000256" key="2">
    <source>
        <dbReference type="SAM" id="Phobius"/>
    </source>
</evidence>
<reference evidence="3 4" key="1">
    <citation type="journal article" date="2013" name="Nat. Commun.">
        <title>The evolution and pathogenic mechanisms of the rice sheath blight pathogen.</title>
        <authorList>
            <person name="Zheng A."/>
            <person name="Lin R."/>
            <person name="Xu L."/>
            <person name="Qin P."/>
            <person name="Tang C."/>
            <person name="Ai P."/>
            <person name="Zhang D."/>
            <person name="Liu Y."/>
            <person name="Sun Z."/>
            <person name="Feng H."/>
            <person name="Wang Y."/>
            <person name="Chen Y."/>
            <person name="Liang X."/>
            <person name="Fu R."/>
            <person name="Li Q."/>
            <person name="Zhang J."/>
            <person name="Yu X."/>
            <person name="Xie Z."/>
            <person name="Ding L."/>
            <person name="Guan P."/>
            <person name="Tang J."/>
            <person name="Liang Y."/>
            <person name="Wang S."/>
            <person name="Deng Q."/>
            <person name="Li S."/>
            <person name="Zhu J."/>
            <person name="Wang L."/>
            <person name="Liu H."/>
            <person name="Li P."/>
        </authorList>
    </citation>
    <scope>NUCLEOTIDE SEQUENCE [LARGE SCALE GENOMIC DNA]</scope>
    <source>
        <strain evidence="4">AG-1 IA</strain>
    </source>
</reference>
<evidence type="ECO:0008006" key="5">
    <source>
        <dbReference type="Google" id="ProtNLM"/>
    </source>
</evidence>
<feature type="transmembrane region" description="Helical" evidence="2">
    <location>
        <begin position="145"/>
        <end position="164"/>
    </location>
</feature>
<dbReference type="AlphaFoldDB" id="L8WV90"/>
<feature type="compositionally biased region" description="Polar residues" evidence="1">
    <location>
        <begin position="75"/>
        <end position="92"/>
    </location>
</feature>
<accession>L8WV90</accession>
<evidence type="ECO:0000313" key="3">
    <source>
        <dbReference type="EMBL" id="ELU40249.1"/>
    </source>
</evidence>
<dbReference type="Proteomes" id="UP000011668">
    <property type="component" value="Unassembled WGS sequence"/>
</dbReference>
<dbReference type="OrthoDB" id="2958007at2759"/>
<dbReference type="EMBL" id="AFRT01001476">
    <property type="protein sequence ID" value="ELU40249.1"/>
    <property type="molecule type" value="Genomic_DNA"/>
</dbReference>
<sequence>MTDRWTPKFEGRRDAIESLGTCLSQIPNCDQIRSNHVMSIPKASPHTNESHKGRMWKADQHGRGIQRPMHFLSAGNPQTASRRSRGMSNPSELSPERLVEIAAEIKVIYESLDVTKHLSGMAPRVRITLDQASKADKIVAEFSRWFLVGILASFLVITVPSIIIHEVSLMDCPAPDVITACLFTSNKLAFLPYITGLIYETLIFGLTVFKTWQLSRKQMSTPLMTRLLTDGSCYYLVVLFFGLFSCVGALIPEVAGAAIGSGALSVVMSCMCSRLILSTRSFYDDINESSSSELETLPRADQQVSLESGYTSDLPSPWTPRKSSSTFGRERMYQVNLSPVERVGAPLRQGTVLRLGSRSRFKESWSMEMHTPRRI</sequence>
<keyword evidence="2" id="KW-0472">Membrane</keyword>
<evidence type="ECO:0000313" key="4">
    <source>
        <dbReference type="Proteomes" id="UP000011668"/>
    </source>
</evidence>
<proteinExistence type="predicted"/>
<gene>
    <name evidence="3" type="ORF">AG1IA_05724</name>
</gene>